<evidence type="ECO:0000313" key="2">
    <source>
        <dbReference type="Proteomes" id="UP000798662"/>
    </source>
</evidence>
<gene>
    <name evidence="1" type="ORF">I4F81_001054</name>
</gene>
<accession>A0ACC3BKH4</accession>
<comment type="caution">
    <text evidence="1">The sequence shown here is derived from an EMBL/GenBank/DDBJ whole genome shotgun (WGS) entry which is preliminary data.</text>
</comment>
<keyword evidence="2" id="KW-1185">Reference proteome</keyword>
<name>A0ACC3BKH4_PYRYE</name>
<dbReference type="Proteomes" id="UP000798662">
    <property type="component" value="Chromosome 1"/>
</dbReference>
<organism evidence="1 2">
    <name type="scientific">Pyropia yezoensis</name>
    <name type="common">Susabi-nori</name>
    <name type="synonym">Porphyra yezoensis</name>
    <dbReference type="NCBI Taxonomy" id="2788"/>
    <lineage>
        <taxon>Eukaryota</taxon>
        <taxon>Rhodophyta</taxon>
        <taxon>Bangiophyceae</taxon>
        <taxon>Bangiales</taxon>
        <taxon>Bangiaceae</taxon>
        <taxon>Pyropia</taxon>
    </lineage>
</organism>
<dbReference type="EMBL" id="CM020618">
    <property type="protein sequence ID" value="KAK1858449.1"/>
    <property type="molecule type" value="Genomic_DNA"/>
</dbReference>
<protein>
    <submittedName>
        <fullName evidence="1">Uncharacterized protein</fullName>
    </submittedName>
</protein>
<evidence type="ECO:0000313" key="1">
    <source>
        <dbReference type="EMBL" id="KAK1858449.1"/>
    </source>
</evidence>
<reference evidence="1" key="1">
    <citation type="submission" date="2019-11" db="EMBL/GenBank/DDBJ databases">
        <title>Nori genome reveals adaptations in red seaweeds to the harsh intertidal environment.</title>
        <authorList>
            <person name="Wang D."/>
            <person name="Mao Y."/>
        </authorList>
    </citation>
    <scope>NUCLEOTIDE SEQUENCE</scope>
    <source>
        <tissue evidence="1">Gametophyte</tissue>
    </source>
</reference>
<proteinExistence type="predicted"/>
<sequence length="82" mass="9167">MHPHLAPHLHPSCQEAILALTACHEDHPLAKFFGACNAAKAALDSCLADEYLIRREMNSEAAAESNARLRERQRLESDEQNM</sequence>